<protein>
    <submittedName>
        <fullName evidence="2">Uncharacterized protein</fullName>
    </submittedName>
</protein>
<gene>
    <name evidence="2" type="ORF">CHRIB12_LOCUS11172</name>
</gene>
<name>A0A916E8A5_9GLOM</name>
<keyword evidence="1" id="KW-1133">Transmembrane helix</keyword>
<evidence type="ECO:0000256" key="1">
    <source>
        <dbReference type="SAM" id="Phobius"/>
    </source>
</evidence>
<feature type="transmembrane region" description="Helical" evidence="1">
    <location>
        <begin position="55"/>
        <end position="84"/>
    </location>
</feature>
<dbReference type="Proteomes" id="UP000684084">
    <property type="component" value="Unassembled WGS sequence"/>
</dbReference>
<dbReference type="OrthoDB" id="10340167at2759"/>
<reference evidence="2" key="1">
    <citation type="submission" date="2020-05" db="EMBL/GenBank/DDBJ databases">
        <authorList>
            <person name="Rincon C."/>
            <person name="Sanders R I."/>
            <person name="Robbins C."/>
            <person name="Chaturvedi A."/>
        </authorList>
    </citation>
    <scope>NUCLEOTIDE SEQUENCE</scope>
    <source>
        <strain evidence="2">CHB12</strain>
    </source>
</reference>
<feature type="transmembrane region" description="Helical" evidence="1">
    <location>
        <begin position="90"/>
        <end position="109"/>
    </location>
</feature>
<evidence type="ECO:0000313" key="3">
    <source>
        <dbReference type="Proteomes" id="UP000684084"/>
    </source>
</evidence>
<dbReference type="EMBL" id="CAGKOT010000023">
    <property type="protein sequence ID" value="CAB5367118.1"/>
    <property type="molecule type" value="Genomic_DNA"/>
</dbReference>
<comment type="caution">
    <text evidence="2">The sequence shown here is derived from an EMBL/GenBank/DDBJ whole genome shotgun (WGS) entry which is preliminary data.</text>
</comment>
<dbReference type="VEuPathDB" id="FungiDB:RhiirFUN_000099"/>
<keyword evidence="1" id="KW-0472">Membrane</keyword>
<accession>A0A916E8A5</accession>
<proteinExistence type="predicted"/>
<organism evidence="2 3">
    <name type="scientific">Rhizophagus irregularis</name>
    <dbReference type="NCBI Taxonomy" id="588596"/>
    <lineage>
        <taxon>Eukaryota</taxon>
        <taxon>Fungi</taxon>
        <taxon>Fungi incertae sedis</taxon>
        <taxon>Mucoromycota</taxon>
        <taxon>Glomeromycotina</taxon>
        <taxon>Glomeromycetes</taxon>
        <taxon>Glomerales</taxon>
        <taxon>Glomeraceae</taxon>
        <taxon>Rhizophagus</taxon>
    </lineage>
</organism>
<evidence type="ECO:0000313" key="2">
    <source>
        <dbReference type="EMBL" id="CAB5367118.1"/>
    </source>
</evidence>
<sequence>MVGITQFDFAHVRKCVTNKICYCSGYNLENLSLATNGWSLGFSILRAKIFRFSSFAAKVFGFFSLGIKVRSPFLFFILFLNLFLTNYIPLLYAALDFAGFVLVSFFSFLH</sequence>
<keyword evidence="1" id="KW-0812">Transmembrane</keyword>
<dbReference type="AlphaFoldDB" id="A0A916E8A5"/>